<sequence length="349" mass="38210">MRKIELIVAIIFGTFLTTNAQVTNSFPNDGNVGIGTTTPSTKLHVAGSGAVIKLQNTSDEDTEDAFYGWLGGYDKSGDEIWWLGEGSGTTKQLGFYTNRAGYDINLKNQGKGIIINDNGWVGIGTDSPSTLLEMNSADSRAELTLTGTANGAINAGIVLKAIHSANQRGLGMFMHDLGGTNEWFIGRPYSGSDQFVINRRSNTADHTTFASSLVHNNTSQITSNLFTLKANGNVGIGTTTPDSKLTVKGNIHAEEVKVDLSVPGPDYVFKEDYNLKSLEEVENYIKENGHLPNIPSAKEMEENGVQLGEMNMKLLEKIEELTLYILEQEERLAQQEIRFQKIEQLLNQN</sequence>
<reference evidence="3 4" key="1">
    <citation type="submission" date="2018-05" db="EMBL/GenBank/DDBJ databases">
        <title>Complete genome sequence of Flagellimonas aquimarina ECD12 isolated from seaweed Ecklonia cava.</title>
        <authorList>
            <person name="Choi S."/>
            <person name="Seong C."/>
        </authorList>
    </citation>
    <scope>NUCLEOTIDE SEQUENCE [LARGE SCALE GENOMIC DNA]</scope>
    <source>
        <strain evidence="3 4">ECD12</strain>
    </source>
</reference>
<keyword evidence="4" id="KW-1185">Reference proteome</keyword>
<feature type="chain" id="PRO_5016262361" description="Peptidase S74 domain-containing protein" evidence="2">
    <location>
        <begin position="21"/>
        <end position="349"/>
    </location>
</feature>
<name>A0A316KZB6_9FLAO</name>
<evidence type="ECO:0000256" key="1">
    <source>
        <dbReference type="SAM" id="Coils"/>
    </source>
</evidence>
<comment type="caution">
    <text evidence="3">The sequence shown here is derived from an EMBL/GenBank/DDBJ whole genome shotgun (WGS) entry which is preliminary data.</text>
</comment>
<dbReference type="AlphaFoldDB" id="A0A316KZB6"/>
<evidence type="ECO:0000313" key="3">
    <source>
        <dbReference type="EMBL" id="PWL39607.1"/>
    </source>
</evidence>
<evidence type="ECO:0000256" key="2">
    <source>
        <dbReference type="SAM" id="SignalP"/>
    </source>
</evidence>
<dbReference type="RefSeq" id="WP_109659648.1">
    <property type="nucleotide sequence ID" value="NZ_QGEG01000001.1"/>
</dbReference>
<keyword evidence="1" id="KW-0175">Coiled coil</keyword>
<keyword evidence="2" id="KW-0732">Signal</keyword>
<protein>
    <recommendedName>
        <fullName evidence="5">Peptidase S74 domain-containing protein</fullName>
    </recommendedName>
</protein>
<organism evidence="3 4">
    <name type="scientific">Flagellimonas aquimarina</name>
    <dbReference type="NCBI Taxonomy" id="2201895"/>
    <lineage>
        <taxon>Bacteria</taxon>
        <taxon>Pseudomonadati</taxon>
        <taxon>Bacteroidota</taxon>
        <taxon>Flavobacteriia</taxon>
        <taxon>Flavobacteriales</taxon>
        <taxon>Flavobacteriaceae</taxon>
        <taxon>Flagellimonas</taxon>
    </lineage>
</organism>
<evidence type="ECO:0000313" key="4">
    <source>
        <dbReference type="Proteomes" id="UP000245762"/>
    </source>
</evidence>
<gene>
    <name evidence="3" type="ORF">DKG77_01880</name>
</gene>
<dbReference type="OrthoDB" id="658938at2"/>
<evidence type="ECO:0008006" key="5">
    <source>
        <dbReference type="Google" id="ProtNLM"/>
    </source>
</evidence>
<proteinExistence type="predicted"/>
<accession>A0A316KZB6</accession>
<feature type="signal peptide" evidence="2">
    <location>
        <begin position="1"/>
        <end position="20"/>
    </location>
</feature>
<dbReference type="Proteomes" id="UP000245762">
    <property type="component" value="Unassembled WGS sequence"/>
</dbReference>
<dbReference type="EMBL" id="QGEG01000001">
    <property type="protein sequence ID" value="PWL39607.1"/>
    <property type="molecule type" value="Genomic_DNA"/>
</dbReference>
<feature type="coiled-coil region" evidence="1">
    <location>
        <begin position="318"/>
        <end position="345"/>
    </location>
</feature>